<dbReference type="OrthoDB" id="426882at2759"/>
<dbReference type="PANTHER" id="PTHR47256">
    <property type="entry name" value="ZN(II)2CYS6 TRANSCRIPTION FACTOR (EUROFUNG)-RELATED"/>
    <property type="match status" value="1"/>
</dbReference>
<dbReference type="GO" id="GO:0000981">
    <property type="term" value="F:DNA-binding transcription factor activity, RNA polymerase II-specific"/>
    <property type="evidence" value="ECO:0007669"/>
    <property type="project" value="InterPro"/>
</dbReference>
<protein>
    <recommendedName>
        <fullName evidence="3">Zn(2)-C6 fungal-type domain-containing protein</fullName>
    </recommendedName>
</protein>
<dbReference type="PROSITE" id="PS51257">
    <property type="entry name" value="PROKAR_LIPOPROTEIN"/>
    <property type="match status" value="1"/>
</dbReference>
<dbReference type="CDD" id="cd12148">
    <property type="entry name" value="fungal_TF_MHR"/>
    <property type="match status" value="1"/>
</dbReference>
<keyword evidence="1" id="KW-0479">Metal-binding</keyword>
<dbReference type="SUPFAM" id="SSF57701">
    <property type="entry name" value="Zn2/Cys6 DNA-binding domain"/>
    <property type="match status" value="1"/>
</dbReference>
<dbReference type="InterPro" id="IPR001138">
    <property type="entry name" value="Zn2Cys6_DnaBD"/>
</dbReference>
<dbReference type="Proteomes" id="UP000676310">
    <property type="component" value="Unassembled WGS sequence"/>
</dbReference>
<dbReference type="GO" id="GO:0003677">
    <property type="term" value="F:DNA binding"/>
    <property type="evidence" value="ECO:0007669"/>
    <property type="project" value="InterPro"/>
</dbReference>
<accession>A0A8J2HQA3</accession>
<dbReference type="RefSeq" id="XP_043163619.1">
    <property type="nucleotide sequence ID" value="XM_043307684.1"/>
</dbReference>
<dbReference type="GeneID" id="67021283"/>
<evidence type="ECO:0000259" key="3">
    <source>
        <dbReference type="PROSITE" id="PS50048"/>
    </source>
</evidence>
<dbReference type="InterPro" id="IPR053187">
    <property type="entry name" value="Notoamide_regulator"/>
</dbReference>
<feature type="domain" description="Zn(2)-C6 fungal-type" evidence="3">
    <location>
        <begin position="34"/>
        <end position="64"/>
    </location>
</feature>
<gene>
    <name evidence="4" type="ORF">ALTATR162_LOCUS91</name>
</gene>
<dbReference type="EMBL" id="CAJRGZ010000009">
    <property type="protein sequence ID" value="CAG5137405.1"/>
    <property type="molecule type" value="Genomic_DNA"/>
</dbReference>
<keyword evidence="2" id="KW-0539">Nucleus</keyword>
<evidence type="ECO:0000256" key="2">
    <source>
        <dbReference type="ARBA" id="ARBA00023242"/>
    </source>
</evidence>
<dbReference type="GO" id="GO:0006351">
    <property type="term" value="P:DNA-templated transcription"/>
    <property type="evidence" value="ECO:0007669"/>
    <property type="project" value="InterPro"/>
</dbReference>
<organism evidence="4 5">
    <name type="scientific">Alternaria atra</name>
    <dbReference type="NCBI Taxonomy" id="119953"/>
    <lineage>
        <taxon>Eukaryota</taxon>
        <taxon>Fungi</taxon>
        <taxon>Dikarya</taxon>
        <taxon>Ascomycota</taxon>
        <taxon>Pezizomycotina</taxon>
        <taxon>Dothideomycetes</taxon>
        <taxon>Pleosporomycetidae</taxon>
        <taxon>Pleosporales</taxon>
        <taxon>Pleosporineae</taxon>
        <taxon>Pleosporaceae</taxon>
        <taxon>Alternaria</taxon>
        <taxon>Alternaria sect. Ulocladioides</taxon>
    </lineage>
</organism>
<dbReference type="InterPro" id="IPR007219">
    <property type="entry name" value="XnlR_reg_dom"/>
</dbReference>
<dbReference type="PROSITE" id="PS50048">
    <property type="entry name" value="ZN2_CY6_FUNGAL_2"/>
    <property type="match status" value="1"/>
</dbReference>
<dbReference type="Pfam" id="PF00172">
    <property type="entry name" value="Zn_clus"/>
    <property type="match status" value="1"/>
</dbReference>
<evidence type="ECO:0000313" key="4">
    <source>
        <dbReference type="EMBL" id="CAG5137405.1"/>
    </source>
</evidence>
<proteinExistence type="predicted"/>
<dbReference type="SMART" id="SM00066">
    <property type="entry name" value="GAL4"/>
    <property type="match status" value="1"/>
</dbReference>
<sequence>MDKNLPLSNFYGQRAASLRRHPAMSLQQIVGAGACEACRGRITKCSTERPQCSECRKRHTPCNYALQSPARPVAARRRHHGQMHPHPNRALERVFAHLRSQPLDVAHELLSQLRRGTDVHTVLRFIEYGSLRLQLMLVPDTTYQFTSPYLADMMPLFDGTDNPYLTSRLYKALSHKTPHHGTEIHEQTYHAIFQVPYHGARMYDPRMSPGSLRPSRWTSISDDDVFLTRLLECYFLYEFPLWPCFHKDHFLDDMTTGETDYCSPLLVNAILTAGCHGLSTLEQRAEFWNLNTYSYRCMAETRRLWELEQSQNVCSLSSAQAATILGRIYFANGMDKMGWTTWSHALELADRLDLFDKAAKYKSEKDRVSRTITAWGIFSQQAFSCFYLMKPPLSKIPPEDGLPDYRDAHNFFGEIWVKYPLVKHLTPTYLGQTFLSLIKLRCIMNDIAGKALQENNGQNELDLQQAGRYHAMLFQWFRDLPDPLQPQNAAMPTQLLLHMQFHNLVTMTFHPFLEHETSFNQPNDREAFQKYAGFSPARLYTASKASLQTLLHMFYHRHGFEAYYIFLLQVLVQLGFDSIERLRSPEAQQKQFPAIMKATRATLILCAKGLRDQGQNFYLAELVFRILRDKMDPVDVKLLKDWAHIKDEDKREQSMTEHVHGEYPVNVLSITSDPTEQRLNRLLQSMGDLKLPNDTAEPTQQERASRTWRSIVF</sequence>
<name>A0A8J2HQA3_9PLEO</name>
<dbReference type="PANTHER" id="PTHR47256:SF1">
    <property type="entry name" value="ZN(II)2CYS6 TRANSCRIPTION FACTOR (EUROFUNG)"/>
    <property type="match status" value="1"/>
</dbReference>
<reference evidence="4" key="1">
    <citation type="submission" date="2021-05" db="EMBL/GenBank/DDBJ databases">
        <authorList>
            <person name="Stam R."/>
        </authorList>
    </citation>
    <scope>NUCLEOTIDE SEQUENCE</scope>
    <source>
        <strain evidence="4">CS162</strain>
    </source>
</reference>
<keyword evidence="5" id="KW-1185">Reference proteome</keyword>
<comment type="caution">
    <text evidence="4">The sequence shown here is derived from an EMBL/GenBank/DDBJ whole genome shotgun (WGS) entry which is preliminary data.</text>
</comment>
<dbReference type="InterPro" id="IPR036864">
    <property type="entry name" value="Zn2-C6_fun-type_DNA-bd_sf"/>
</dbReference>
<dbReference type="Pfam" id="PF04082">
    <property type="entry name" value="Fungal_trans"/>
    <property type="match status" value="1"/>
</dbReference>
<dbReference type="CDD" id="cd00067">
    <property type="entry name" value="GAL4"/>
    <property type="match status" value="1"/>
</dbReference>
<dbReference type="AlphaFoldDB" id="A0A8J2HQA3"/>
<evidence type="ECO:0000313" key="5">
    <source>
        <dbReference type="Proteomes" id="UP000676310"/>
    </source>
</evidence>
<dbReference type="GO" id="GO:0008270">
    <property type="term" value="F:zinc ion binding"/>
    <property type="evidence" value="ECO:0007669"/>
    <property type="project" value="InterPro"/>
</dbReference>
<evidence type="ECO:0000256" key="1">
    <source>
        <dbReference type="ARBA" id="ARBA00022723"/>
    </source>
</evidence>
<dbReference type="Gene3D" id="4.10.240.10">
    <property type="entry name" value="Zn(2)-C6 fungal-type DNA-binding domain"/>
    <property type="match status" value="1"/>
</dbReference>